<reference evidence="1" key="1">
    <citation type="submission" date="2018-06" db="EMBL/GenBank/DDBJ databases">
        <authorList>
            <person name="Zhirakovskaya E."/>
        </authorList>
    </citation>
    <scope>NUCLEOTIDE SEQUENCE</scope>
</reference>
<dbReference type="AlphaFoldDB" id="A0A3B0TCK6"/>
<sequence>MDFQPVLESDYVLLRALQNVDLEPLYQVAKDPMIWEQHHLSEEFKTRIRKILFRIN</sequence>
<protein>
    <submittedName>
        <fullName evidence="1">Uncharacterized protein</fullName>
    </submittedName>
</protein>
<proteinExistence type="predicted"/>
<gene>
    <name evidence="1" type="ORF">MNBD_BACTEROID03-514</name>
</gene>
<organism evidence="1">
    <name type="scientific">hydrothermal vent metagenome</name>
    <dbReference type="NCBI Taxonomy" id="652676"/>
    <lineage>
        <taxon>unclassified sequences</taxon>
        <taxon>metagenomes</taxon>
        <taxon>ecological metagenomes</taxon>
    </lineage>
</organism>
<name>A0A3B0TCK6_9ZZZZ</name>
<dbReference type="EMBL" id="UOEL01000049">
    <property type="protein sequence ID" value="VAW11127.1"/>
    <property type="molecule type" value="Genomic_DNA"/>
</dbReference>
<evidence type="ECO:0000313" key="1">
    <source>
        <dbReference type="EMBL" id="VAW11127.1"/>
    </source>
</evidence>
<accession>A0A3B0TCK6</accession>